<evidence type="ECO:0000256" key="5">
    <source>
        <dbReference type="ARBA" id="ARBA00022792"/>
    </source>
</evidence>
<evidence type="ECO:0000256" key="3">
    <source>
        <dbReference type="ARBA" id="ARBA00022448"/>
    </source>
</evidence>
<evidence type="ECO:0000256" key="4">
    <source>
        <dbReference type="ARBA" id="ARBA00022692"/>
    </source>
</evidence>
<comment type="function">
    <text evidence="9">Mediates the uptake of pyruvate into mitochondria.</text>
</comment>
<keyword evidence="5 9" id="KW-0999">Mitochondrion inner membrane</keyword>
<dbReference type="InterPro" id="IPR005336">
    <property type="entry name" value="MPC"/>
</dbReference>
<evidence type="ECO:0000256" key="9">
    <source>
        <dbReference type="RuleBase" id="RU363100"/>
    </source>
</evidence>
<proteinExistence type="inferred from homology"/>
<evidence type="ECO:0000313" key="10">
    <source>
        <dbReference type="EMBL" id="SCU68963.1"/>
    </source>
</evidence>
<evidence type="ECO:0000256" key="8">
    <source>
        <dbReference type="ARBA" id="ARBA00023136"/>
    </source>
</evidence>
<dbReference type="GO" id="GO:0005743">
    <property type="term" value="C:mitochondrial inner membrane"/>
    <property type="evidence" value="ECO:0007669"/>
    <property type="project" value="UniProtKB-SubCell"/>
</dbReference>
<dbReference type="Pfam" id="PF03650">
    <property type="entry name" value="MPC"/>
    <property type="match status" value="1"/>
</dbReference>
<keyword evidence="3 9" id="KW-0813">Transport</keyword>
<gene>
    <name evidence="10" type="ORF">TEOVI_000850100</name>
</gene>
<name>A0A1G4IAR0_TRYEQ</name>
<keyword evidence="7 9" id="KW-0496">Mitochondrion</keyword>
<dbReference type="GeneID" id="92382435"/>
<comment type="similarity">
    <text evidence="2 9">Belongs to the mitochondrial pyruvate carrier (MPC) (TC 2.A.105) family.</text>
</comment>
<dbReference type="AlphaFoldDB" id="A0A1G4IAR0"/>
<evidence type="ECO:0000256" key="2">
    <source>
        <dbReference type="ARBA" id="ARBA00006416"/>
    </source>
</evidence>
<dbReference type="RefSeq" id="XP_067080022.1">
    <property type="nucleotide sequence ID" value="XM_067223921.1"/>
</dbReference>
<evidence type="ECO:0000313" key="11">
    <source>
        <dbReference type="Proteomes" id="UP000195570"/>
    </source>
</evidence>
<accession>A0A1G4IAR0</accession>
<dbReference type="Proteomes" id="UP000195570">
    <property type="component" value="Unassembled WGS sequence"/>
</dbReference>
<protein>
    <recommendedName>
        <fullName evidence="9">Mitochondrial pyruvate carrier</fullName>
    </recommendedName>
</protein>
<keyword evidence="4" id="KW-0812">Transmembrane</keyword>
<comment type="subcellular location">
    <subcellularLocation>
        <location evidence="1 9">Mitochondrion inner membrane</location>
        <topology evidence="1 9">Multi-pass membrane protein</topology>
    </subcellularLocation>
</comment>
<reference evidence="10" key="1">
    <citation type="submission" date="2016-09" db="EMBL/GenBank/DDBJ databases">
        <authorList>
            <person name="Hebert L."/>
            <person name="Moumen B."/>
        </authorList>
    </citation>
    <scope>NUCLEOTIDE SEQUENCE [LARGE SCALE GENOMIC DNA]</scope>
    <source>
        <strain evidence="10">OVI</strain>
    </source>
</reference>
<sequence>MVSATAVRRFGYVGAAANWLIPLAAIVNLPTRKPSEIDPLMTGVLGTYSAVFVRWSIAISPPNYPLFLCHATNCVVQAATLVRKAV</sequence>
<evidence type="ECO:0000256" key="6">
    <source>
        <dbReference type="ARBA" id="ARBA00022989"/>
    </source>
</evidence>
<keyword evidence="8" id="KW-0472">Membrane</keyword>
<organism evidence="10 11">
    <name type="scientific">Trypanosoma equiperdum</name>
    <dbReference type="NCBI Taxonomy" id="5694"/>
    <lineage>
        <taxon>Eukaryota</taxon>
        <taxon>Discoba</taxon>
        <taxon>Euglenozoa</taxon>
        <taxon>Kinetoplastea</taxon>
        <taxon>Metakinetoplastina</taxon>
        <taxon>Trypanosomatida</taxon>
        <taxon>Trypanosomatidae</taxon>
        <taxon>Trypanosoma</taxon>
    </lineage>
</organism>
<evidence type="ECO:0000256" key="7">
    <source>
        <dbReference type="ARBA" id="ARBA00023128"/>
    </source>
</evidence>
<dbReference type="GO" id="GO:0006850">
    <property type="term" value="P:pyruvate import into mitochondria"/>
    <property type="evidence" value="ECO:0007669"/>
    <property type="project" value="InterPro"/>
</dbReference>
<dbReference type="EMBL" id="CZPT02001115">
    <property type="protein sequence ID" value="SCU68963.1"/>
    <property type="molecule type" value="Genomic_DNA"/>
</dbReference>
<dbReference type="VEuPathDB" id="TriTrypDB:TEOVI_000850100"/>
<comment type="caution">
    <text evidence="10">The sequence shown here is derived from an EMBL/GenBank/DDBJ whole genome shotgun (WGS) entry which is preliminary data.</text>
</comment>
<keyword evidence="6" id="KW-1133">Transmembrane helix</keyword>
<evidence type="ECO:0000256" key="1">
    <source>
        <dbReference type="ARBA" id="ARBA00004448"/>
    </source>
</evidence>
<keyword evidence="11" id="KW-1185">Reference proteome</keyword>